<feature type="region of interest" description="Disordered" evidence="1">
    <location>
        <begin position="1143"/>
        <end position="1177"/>
    </location>
</feature>
<feature type="region of interest" description="Disordered" evidence="1">
    <location>
        <begin position="168"/>
        <end position="381"/>
    </location>
</feature>
<feature type="region of interest" description="Disordered" evidence="1">
    <location>
        <begin position="64"/>
        <end position="142"/>
    </location>
</feature>
<feature type="compositionally biased region" description="Polar residues" evidence="1">
    <location>
        <begin position="526"/>
        <end position="541"/>
    </location>
</feature>
<evidence type="ECO:0000256" key="1">
    <source>
        <dbReference type="SAM" id="MobiDB-lite"/>
    </source>
</evidence>
<accession>A0AAD6VR24</accession>
<feature type="compositionally biased region" description="Gly residues" evidence="1">
    <location>
        <begin position="1160"/>
        <end position="1169"/>
    </location>
</feature>
<evidence type="ECO:0000313" key="3">
    <source>
        <dbReference type="Proteomes" id="UP001219525"/>
    </source>
</evidence>
<feature type="compositionally biased region" description="Polar residues" evidence="1">
    <location>
        <begin position="435"/>
        <end position="447"/>
    </location>
</feature>
<protein>
    <submittedName>
        <fullName evidence="2">Uncharacterized protein</fullName>
    </submittedName>
</protein>
<dbReference type="AlphaFoldDB" id="A0AAD6VR24"/>
<feature type="region of interest" description="Disordered" evidence="1">
    <location>
        <begin position="407"/>
        <end position="501"/>
    </location>
</feature>
<keyword evidence="3" id="KW-1185">Reference proteome</keyword>
<evidence type="ECO:0000313" key="2">
    <source>
        <dbReference type="EMBL" id="KAJ7220342.1"/>
    </source>
</evidence>
<sequence>MSSKGINLYLVRYRINIRQCPYHVGKFGGKNASAGHDIGVLSNGTSMVGIEGEQQGVVSRVVDGEQDQHSQAGKVVAAAGRGRQQGGRREQDQHSLPGKVVAAAGRGRQQGGRRGARSALTAWEGGRRSRQGSSTGRWSPQQAGVVNRAVDGEQDQHSHPGKVVAAAIRGRQQGGRRGARSALTAWEGGRRSRQGWSTGRWSPQQAGVVNRAVDGEQDQHSQPGKVVTAAGRGRQQGGRRGARSALTRWEGGRRSKQGSSTGRWSPQQAGVVNRAVDGEQDQHSQPGKVVTAAGRGRQQGGRRGARSALTAWEGGHRSRQGSSTGRWSPQQAGVVNRAVDGEQDQHSHPGKVVAAAGRGRQQGGRRGARSALTCWESGHRSRQGVINRAVDGEQNQHSQPGKVFAAAGRGRQQGGRRGAKSALTAWEGVRRSRQRSSTGRWSPQQAGVVNRAVDAEQDQHSQAGKVVAAAGRGRQQGGRRGARSALTPWEGGRQQGGRRGARSALTCWESGHRSRQGVVNRAVDGEQNQHSQPGKTGSKISTHGLGRWSPQQAGVVNRAVDREQDQHSLPGKVVAAAGRVVNKTVDAEQDQHSQAGKVVTAAGRGSSTGRQGVINRAVDAEQDQHSQAGKVVAAAGRGRQQGGRRGARSALTCWESGHRSRQGVVNRAVDGEQDQHSLPGKVVAAAGRGRQQGGRRGARSALTCWESGHRSRQGVVNRAVDGEQNQHSQPGKVFAAAGRGRQQGGRRGAKSALTAWEGVRRSRQGWSTGRWSPQQAGVVNRAVDREQDQHSLPGKVVAAAGRGGQQDGRRGARSALTSWEGGRRSRQGVINRVVDGEQDQHSQAGKGVINRVVDGEQDQHSQAGKVVAAAGRGRQQGGRWGARSALTCWESGHRSRQGVVNRAVDGEQDQHSLPGKVVAAAGRGRQQGGRRGARSALTCWESGHRSRQGVVNRAVDGEQNQHSQPGKVFAAAGRGRQQGGRRGAKSALTAWEGVRRSRQGSSTGRWSPQQAGVVNRAVDAEQDQHSQAGKVVAAAGRGRQQGGRRGARSPLTSWEGGRRSRQGSSTGWWSPQQAGVVNRAVDGEQDQHSQPGKVVAAAGRGGQQGGRRGARSALTPWEGSKISTHDLGRWSPQQAGVVNRAVDREQDQHSLPGKVVAAAGKGGQQGGRQGARSALTP</sequence>
<feature type="region of interest" description="Disordered" evidence="1">
    <location>
        <begin position="522"/>
        <end position="548"/>
    </location>
</feature>
<name>A0AAD6VR24_9AGAR</name>
<gene>
    <name evidence="2" type="ORF">GGX14DRAFT_586662</name>
</gene>
<dbReference type="Proteomes" id="UP001219525">
    <property type="component" value="Unassembled WGS sequence"/>
</dbReference>
<comment type="caution">
    <text evidence="2">The sequence shown here is derived from an EMBL/GenBank/DDBJ whole genome shotgun (WGS) entry which is preliminary data.</text>
</comment>
<dbReference type="EMBL" id="JARJCW010000010">
    <property type="protein sequence ID" value="KAJ7220342.1"/>
    <property type="molecule type" value="Genomic_DNA"/>
</dbReference>
<feature type="compositionally biased region" description="Polar residues" evidence="1">
    <location>
        <begin position="999"/>
        <end position="1012"/>
    </location>
</feature>
<feature type="compositionally biased region" description="Low complexity" evidence="1">
    <location>
        <begin position="463"/>
        <end position="473"/>
    </location>
</feature>
<feature type="region of interest" description="Disordered" evidence="1">
    <location>
        <begin position="957"/>
        <end position="1114"/>
    </location>
</feature>
<feature type="compositionally biased region" description="Polar residues" evidence="1">
    <location>
        <begin position="194"/>
        <end position="207"/>
    </location>
</feature>
<feature type="compositionally biased region" description="Polar residues" evidence="1">
    <location>
        <begin position="257"/>
        <end position="270"/>
    </location>
</feature>
<feature type="region of interest" description="Disordered" evidence="1">
    <location>
        <begin position="586"/>
        <end position="610"/>
    </location>
</feature>
<proteinExistence type="predicted"/>
<feature type="region of interest" description="Disordered" evidence="1">
    <location>
        <begin position="799"/>
        <end position="824"/>
    </location>
</feature>
<reference evidence="2" key="1">
    <citation type="submission" date="2023-03" db="EMBL/GenBank/DDBJ databases">
        <title>Massive genome expansion in bonnet fungi (Mycena s.s.) driven by repeated elements and novel gene families across ecological guilds.</title>
        <authorList>
            <consortium name="Lawrence Berkeley National Laboratory"/>
            <person name="Harder C.B."/>
            <person name="Miyauchi S."/>
            <person name="Viragh M."/>
            <person name="Kuo A."/>
            <person name="Thoen E."/>
            <person name="Andreopoulos B."/>
            <person name="Lu D."/>
            <person name="Skrede I."/>
            <person name="Drula E."/>
            <person name="Henrissat B."/>
            <person name="Morin E."/>
            <person name="Kohler A."/>
            <person name="Barry K."/>
            <person name="LaButti K."/>
            <person name="Morin E."/>
            <person name="Salamov A."/>
            <person name="Lipzen A."/>
            <person name="Mereny Z."/>
            <person name="Hegedus B."/>
            <person name="Baldrian P."/>
            <person name="Stursova M."/>
            <person name="Weitz H."/>
            <person name="Taylor A."/>
            <person name="Grigoriev I.V."/>
            <person name="Nagy L.G."/>
            <person name="Martin F."/>
            <person name="Kauserud H."/>
        </authorList>
    </citation>
    <scope>NUCLEOTIDE SEQUENCE</scope>
    <source>
        <strain evidence="2">9144</strain>
    </source>
</reference>
<feature type="compositionally biased region" description="Low complexity" evidence="1">
    <location>
        <begin position="1028"/>
        <end position="1038"/>
    </location>
</feature>
<feature type="compositionally biased region" description="Polar residues" evidence="1">
    <location>
        <begin position="320"/>
        <end position="333"/>
    </location>
</feature>
<organism evidence="2 3">
    <name type="scientific">Mycena pura</name>
    <dbReference type="NCBI Taxonomy" id="153505"/>
    <lineage>
        <taxon>Eukaryota</taxon>
        <taxon>Fungi</taxon>
        <taxon>Dikarya</taxon>
        <taxon>Basidiomycota</taxon>
        <taxon>Agaricomycotina</taxon>
        <taxon>Agaricomycetes</taxon>
        <taxon>Agaricomycetidae</taxon>
        <taxon>Agaricales</taxon>
        <taxon>Marasmiineae</taxon>
        <taxon>Mycenaceae</taxon>
        <taxon>Mycena</taxon>
    </lineage>
</organism>
<feature type="compositionally biased region" description="Low complexity" evidence="1">
    <location>
        <begin position="72"/>
        <end position="82"/>
    </location>
</feature>